<dbReference type="Proteomes" id="UP000489600">
    <property type="component" value="Unassembled WGS sequence"/>
</dbReference>
<gene>
    <name evidence="3" type="ORF">ANE_LOCUS3103</name>
</gene>
<evidence type="ECO:0000256" key="1">
    <source>
        <dbReference type="ARBA" id="ARBA00008668"/>
    </source>
</evidence>
<name>A0A565ATD4_9BRAS</name>
<dbReference type="Gene3D" id="3.40.50.1110">
    <property type="entry name" value="SGNH hydrolase"/>
    <property type="match status" value="1"/>
</dbReference>
<evidence type="ECO:0008006" key="5">
    <source>
        <dbReference type="Google" id="ProtNLM"/>
    </source>
</evidence>
<dbReference type="OrthoDB" id="1600564at2759"/>
<evidence type="ECO:0000256" key="2">
    <source>
        <dbReference type="ARBA" id="ARBA00023180"/>
    </source>
</evidence>
<keyword evidence="4" id="KW-1185">Reference proteome</keyword>
<dbReference type="Pfam" id="PF00657">
    <property type="entry name" value="Lipase_GDSL"/>
    <property type="match status" value="1"/>
</dbReference>
<evidence type="ECO:0000313" key="4">
    <source>
        <dbReference type="Proteomes" id="UP000489600"/>
    </source>
</evidence>
<dbReference type="InterPro" id="IPR001087">
    <property type="entry name" value="GDSL"/>
</dbReference>
<protein>
    <recommendedName>
        <fullName evidence="5">SGNH hydrolase-type esterase domain-containing protein</fullName>
    </recommendedName>
</protein>
<keyword evidence="2" id="KW-0325">Glycoprotein</keyword>
<organism evidence="3 4">
    <name type="scientific">Arabis nemorensis</name>
    <dbReference type="NCBI Taxonomy" id="586526"/>
    <lineage>
        <taxon>Eukaryota</taxon>
        <taxon>Viridiplantae</taxon>
        <taxon>Streptophyta</taxon>
        <taxon>Embryophyta</taxon>
        <taxon>Tracheophyta</taxon>
        <taxon>Spermatophyta</taxon>
        <taxon>Magnoliopsida</taxon>
        <taxon>eudicotyledons</taxon>
        <taxon>Gunneridae</taxon>
        <taxon>Pentapetalae</taxon>
        <taxon>rosids</taxon>
        <taxon>malvids</taxon>
        <taxon>Brassicales</taxon>
        <taxon>Brassicaceae</taxon>
        <taxon>Arabideae</taxon>
        <taxon>Arabis</taxon>
    </lineage>
</organism>
<dbReference type="GO" id="GO:0016788">
    <property type="term" value="F:hydrolase activity, acting on ester bonds"/>
    <property type="evidence" value="ECO:0007669"/>
    <property type="project" value="InterPro"/>
</dbReference>
<accession>A0A565ATD4</accession>
<dbReference type="PANTHER" id="PTHR22835">
    <property type="entry name" value="ZINC FINGER FYVE DOMAIN CONTAINING PROTEIN"/>
    <property type="match status" value="1"/>
</dbReference>
<dbReference type="PANTHER" id="PTHR22835:SF623">
    <property type="entry name" value="SINAPINE ESTERASE"/>
    <property type="match status" value="1"/>
</dbReference>
<dbReference type="AlphaFoldDB" id="A0A565ATD4"/>
<comment type="caution">
    <text evidence="3">The sequence shown here is derived from an EMBL/GenBank/DDBJ whole genome shotgun (WGS) entry which is preliminary data.</text>
</comment>
<reference evidence="3" key="1">
    <citation type="submission" date="2019-07" db="EMBL/GenBank/DDBJ databases">
        <authorList>
            <person name="Dittberner H."/>
        </authorList>
    </citation>
    <scope>NUCLEOTIDE SEQUENCE [LARGE SCALE GENOMIC DNA]</scope>
</reference>
<proteinExistence type="inferred from homology"/>
<evidence type="ECO:0000313" key="3">
    <source>
        <dbReference type="EMBL" id="VVA92658.1"/>
    </source>
</evidence>
<dbReference type="EMBL" id="CABITT030000001">
    <property type="protein sequence ID" value="VVA92658.1"/>
    <property type="molecule type" value="Genomic_DNA"/>
</dbReference>
<sequence length="287" mass="32520">MHTLTSKISKNSRASPEFLRLPYVPPYYGSQNGSFEKGVNFAVAGATALEHAFLKSKGIHYAYKLQGEFAKSMWFSCREMIGNALIIVGVIGGNDYNYASFVGKGIEETKELVPLVISTISSTITVNIFSWKLQFLDYYDPLTRYLKWLNEFRQHHNKELQAEFNRLQKLYPHVAILYADYYNAALQIFQEPAKFGFINRPLSACCGSGGMYIYNSVSPCGTKGVDCCLDPSKYVHWDGNHLTEYVYRRIAVGLLEGPYTVPAFDWSCLGFELENRSLDGQYAFSSR</sequence>
<dbReference type="InterPro" id="IPR036514">
    <property type="entry name" value="SGNH_hydro_sf"/>
</dbReference>
<comment type="similarity">
    <text evidence="1">Belongs to the 'GDSL' lipolytic enzyme family.</text>
</comment>